<dbReference type="Proteomes" id="UP000824128">
    <property type="component" value="Unassembled WGS sequence"/>
</dbReference>
<keyword evidence="1" id="KW-1133">Transmembrane helix</keyword>
<dbReference type="PIRSF" id="PIRSF004923">
    <property type="entry name" value="RseC"/>
    <property type="match status" value="1"/>
</dbReference>
<dbReference type="InterPro" id="IPR026268">
    <property type="entry name" value="RseC"/>
</dbReference>
<protein>
    <submittedName>
        <fullName evidence="2">SoxR reducing system RseC family protein</fullName>
    </submittedName>
</protein>
<keyword evidence="1" id="KW-0472">Membrane</keyword>
<accession>A0A9D1N546</accession>
<keyword evidence="1" id="KW-0812">Transmembrane</keyword>
<proteinExistence type="predicted"/>
<evidence type="ECO:0000313" key="2">
    <source>
        <dbReference type="EMBL" id="HIU95045.1"/>
    </source>
</evidence>
<feature type="transmembrane region" description="Helical" evidence="1">
    <location>
        <begin position="94"/>
        <end position="111"/>
    </location>
</feature>
<organism evidence="2 3">
    <name type="scientific">Candidatus Aphodomorpha intestinavium</name>
    <dbReference type="NCBI Taxonomy" id="2840672"/>
    <lineage>
        <taxon>Bacteria</taxon>
        <taxon>Bacillati</taxon>
        <taxon>Bacillota</taxon>
        <taxon>Clostridia</taxon>
        <taxon>Eubacteriales</taxon>
        <taxon>Candidatus Aphodomorpha</taxon>
    </lineage>
</organism>
<name>A0A9D1N546_9FIRM</name>
<reference evidence="2" key="2">
    <citation type="journal article" date="2021" name="PeerJ">
        <title>Extensive microbial diversity within the chicken gut microbiome revealed by metagenomics and culture.</title>
        <authorList>
            <person name="Gilroy R."/>
            <person name="Ravi A."/>
            <person name="Getino M."/>
            <person name="Pursley I."/>
            <person name="Horton D.L."/>
            <person name="Alikhan N.F."/>
            <person name="Baker D."/>
            <person name="Gharbi K."/>
            <person name="Hall N."/>
            <person name="Watson M."/>
            <person name="Adriaenssens E.M."/>
            <person name="Foster-Nyarko E."/>
            <person name="Jarju S."/>
            <person name="Secka A."/>
            <person name="Antonio M."/>
            <person name="Oren A."/>
            <person name="Chaudhuri R.R."/>
            <person name="La Ragione R."/>
            <person name="Hildebrand F."/>
            <person name="Pallen M.J."/>
        </authorList>
    </citation>
    <scope>NUCLEOTIDE SEQUENCE</scope>
    <source>
        <strain evidence="2">ChiGjej2B2-16831</strain>
    </source>
</reference>
<feature type="transmembrane region" description="Helical" evidence="1">
    <location>
        <begin position="65"/>
        <end position="88"/>
    </location>
</feature>
<dbReference type="InterPro" id="IPR007359">
    <property type="entry name" value="SigmaE_reg_RseC_MucC"/>
</dbReference>
<gene>
    <name evidence="2" type="ORF">IAD24_07810</name>
</gene>
<evidence type="ECO:0000256" key="1">
    <source>
        <dbReference type="SAM" id="Phobius"/>
    </source>
</evidence>
<dbReference type="EMBL" id="DVNZ01000250">
    <property type="protein sequence ID" value="HIU95045.1"/>
    <property type="molecule type" value="Genomic_DNA"/>
</dbReference>
<dbReference type="PANTHER" id="PTHR35867:SF1">
    <property type="entry name" value="PROTEIN RSEC"/>
    <property type="match status" value="1"/>
</dbReference>
<dbReference type="AlphaFoldDB" id="A0A9D1N546"/>
<dbReference type="PANTHER" id="PTHR35867">
    <property type="entry name" value="PROTEIN RSEC"/>
    <property type="match status" value="1"/>
</dbReference>
<reference evidence="2" key="1">
    <citation type="submission" date="2020-10" db="EMBL/GenBank/DDBJ databases">
        <authorList>
            <person name="Gilroy R."/>
        </authorList>
    </citation>
    <scope>NUCLEOTIDE SEQUENCE</scope>
    <source>
        <strain evidence="2">ChiGjej2B2-16831</strain>
    </source>
</reference>
<evidence type="ECO:0000313" key="3">
    <source>
        <dbReference type="Proteomes" id="UP000824128"/>
    </source>
</evidence>
<sequence>MNAAHSGTVVALEDGMAVVRFERSSMCAHCGACMAAGEHEMEARVQNRLGAAVGDRVRVELPGRVIAGASLVAYLIPLAALLLGVLVGSLFSELAAIVAGLCCCAAAYLLLRVLDRRFARMQALQPRMISITTNEEDEEHGQGTDGGEF</sequence>
<comment type="caution">
    <text evidence="2">The sequence shown here is derived from an EMBL/GenBank/DDBJ whole genome shotgun (WGS) entry which is preliminary data.</text>
</comment>
<dbReference type="Pfam" id="PF04246">
    <property type="entry name" value="RseC_MucC"/>
    <property type="match status" value="1"/>
</dbReference>